<evidence type="ECO:0000259" key="17">
    <source>
        <dbReference type="PROSITE" id="PS50972"/>
    </source>
</evidence>
<evidence type="ECO:0000256" key="9">
    <source>
        <dbReference type="ARBA" id="ARBA00022723"/>
    </source>
</evidence>
<dbReference type="Gene3D" id="3.20.20.20">
    <property type="entry name" value="Dihydropteroate synthase-like"/>
    <property type="match status" value="1"/>
</dbReference>
<dbReference type="Gene3D" id="3.30.70.560">
    <property type="entry name" value="7,8-Dihydro-6-hydroxymethylpterin-pyrophosphokinase HPPK"/>
    <property type="match status" value="1"/>
</dbReference>
<evidence type="ECO:0000256" key="3">
    <source>
        <dbReference type="ARBA" id="ARBA00001946"/>
    </source>
</evidence>
<sequence length="750" mass="81451">MAVSHKGDTINITSLALHIPQGLGPSAFNLTPPPPCPAYLTLSIRIDDRVVPSCSSNDAFGGLGINYSSLSKEIIAISAKSTWVSPQDMLKDLSAVVLEHDVVHSVQARVKLPKASLAASDIAYEAVFSKACPEGSEWTCTADNVRVRAIIGLHPYEQQTPQWLELDVTAQGYEDKEWSHTAFADEVYNWVEKSSYKTIEALMDQLAQHLLGATLFASTSVSQQNTPEPAISITLRKPAALPYGTPGISIRRKRSDYQTQPTPSASSAATSGSQKKVYIALGSNIGDRVGHIRRAVAELDETNGIRLSRTSKLYESEPMYVEDQDRFINGAVEIETTLPALEVLRTLKRIERSVGRTKTFRNGPRVVDLDLLVYGDESIHIGEVDAPEDADGVGWLAVPHPRIAEREFVLRPLADIDSSLKVFSNGRTVKDLLDDLLRTTEPSLAPVIPFVSPARPMRLDGTPKIMQIFNATPDSFSDGNEAHLDPQIALRSIERMFDSPHVPDILDIGGMSTRPGSSPCTEQEEIDRVVPLVKLIRTSSDPRIQGIPISVDTYRAIVAEKAIAAGASCVNDVRGAMEEGMKEVMAKSGVPVVIMHSRGDSVSMTSAELQDYDKQGGVIAGVREELGGMVQRVLEAGVKQWDIVIDPGLGFAKTHEGNLEVLRRLPEITSPGTVLERCPVLIGGSRKGFVGKVIGRPKEQAAERGYGDAAVVAWCAAQRARGSPVDIVRVHDGRAMSEVLAMWRAIEGEV</sequence>
<dbReference type="InterPro" id="IPR006390">
    <property type="entry name" value="DHP_synth_dom"/>
</dbReference>
<dbReference type="InterPro" id="IPR045031">
    <property type="entry name" value="DHP_synth-like"/>
</dbReference>
<keyword evidence="14" id="KW-0289">Folate biosynthesis</keyword>
<keyword evidence="13" id="KW-0460">Magnesium</keyword>
<dbReference type="GO" id="GO:0005740">
    <property type="term" value="C:mitochondrial envelope"/>
    <property type="evidence" value="ECO:0007669"/>
    <property type="project" value="TreeGrafter"/>
</dbReference>
<dbReference type="InterPro" id="IPR006157">
    <property type="entry name" value="FolB_dom"/>
</dbReference>
<dbReference type="Pfam" id="PF02152">
    <property type="entry name" value="FolB"/>
    <property type="match status" value="1"/>
</dbReference>
<feature type="domain" description="Pterin-binding" evidence="17">
    <location>
        <begin position="463"/>
        <end position="741"/>
    </location>
</feature>
<evidence type="ECO:0000256" key="12">
    <source>
        <dbReference type="ARBA" id="ARBA00022840"/>
    </source>
</evidence>
<protein>
    <submittedName>
        <fullName evidence="18">Dihydropteroate synthase-like protein</fullName>
    </submittedName>
</protein>
<dbReference type="GO" id="GO:0003848">
    <property type="term" value="F:2-amino-4-hydroxy-6-hydroxymethyldihydropteridine diphosphokinase activity"/>
    <property type="evidence" value="ECO:0007669"/>
    <property type="project" value="UniProtKB-EC"/>
</dbReference>
<keyword evidence="12" id="KW-0067">ATP-binding</keyword>
<dbReference type="PANTHER" id="PTHR20941">
    <property type="entry name" value="FOLATE SYNTHESIS PROTEINS"/>
    <property type="match status" value="1"/>
</dbReference>
<dbReference type="InterPro" id="IPR011005">
    <property type="entry name" value="Dihydropteroate_synth-like_sf"/>
</dbReference>
<dbReference type="GO" id="GO:0046872">
    <property type="term" value="F:metal ion binding"/>
    <property type="evidence" value="ECO:0007669"/>
    <property type="project" value="UniProtKB-KW"/>
</dbReference>
<evidence type="ECO:0000256" key="4">
    <source>
        <dbReference type="ARBA" id="ARBA00004763"/>
    </source>
</evidence>
<name>A0AAD9FP99_PAPLA</name>
<dbReference type="Gene3D" id="3.30.1130.10">
    <property type="match status" value="1"/>
</dbReference>
<dbReference type="PROSITE" id="PS00794">
    <property type="entry name" value="HPPK"/>
    <property type="match status" value="1"/>
</dbReference>
<gene>
    <name evidence="18" type="ORF">DB88DRAFT_344445</name>
</gene>
<dbReference type="InterPro" id="IPR000489">
    <property type="entry name" value="Pterin-binding_dom"/>
</dbReference>
<comment type="catalytic activity">
    <reaction evidence="2">
        <text>6-hydroxymethyl-7,8-dihydropterin + ATP = (7,8-dihydropterin-6-yl)methyl diphosphate + AMP + H(+)</text>
        <dbReference type="Rhea" id="RHEA:11412"/>
        <dbReference type="ChEBI" id="CHEBI:15378"/>
        <dbReference type="ChEBI" id="CHEBI:30616"/>
        <dbReference type="ChEBI" id="CHEBI:44841"/>
        <dbReference type="ChEBI" id="CHEBI:72950"/>
        <dbReference type="ChEBI" id="CHEBI:456215"/>
        <dbReference type="EC" id="2.7.6.3"/>
    </reaction>
</comment>
<comment type="pathway">
    <text evidence="5">Cofactor biosynthesis; tetrahydrofolate biosynthesis; 2-amino-4-hydroxy-6-hydroxymethyl-7,8-dihydropteridine diphosphate from 7,8-dihydroneopterin triphosphate: step 4/4.</text>
</comment>
<keyword evidence="10" id="KW-0547">Nucleotide-binding</keyword>
<comment type="pathway">
    <text evidence="4">Cofactor biosynthesis; tetrahydrofolate biosynthesis; 7,8-dihydrofolate from 2-amino-4-hydroxy-6-hydroxymethyl-7,8-dihydropteridine diphosphate and 4-aminobenzoate: step 1/2.</text>
</comment>
<dbReference type="SUPFAM" id="SSF55083">
    <property type="entry name" value="6-hydroxymethyl-7,8-dihydropterin pyrophosphokinase, HPPK"/>
    <property type="match status" value="1"/>
</dbReference>
<evidence type="ECO:0000256" key="2">
    <source>
        <dbReference type="ARBA" id="ARBA00000198"/>
    </source>
</evidence>
<evidence type="ECO:0000313" key="18">
    <source>
        <dbReference type="EMBL" id="KAK1923291.1"/>
    </source>
</evidence>
<dbReference type="SUPFAM" id="SSF55620">
    <property type="entry name" value="Tetrahydrobiopterin biosynthesis enzymes-like"/>
    <property type="match status" value="1"/>
</dbReference>
<dbReference type="SUPFAM" id="SSF51717">
    <property type="entry name" value="Dihydropteroate synthetase-like"/>
    <property type="match status" value="1"/>
</dbReference>
<comment type="similarity">
    <text evidence="7">In the C-terminal section; belongs to the DHPS family.</text>
</comment>
<evidence type="ECO:0000256" key="6">
    <source>
        <dbReference type="ARBA" id="ARBA00009640"/>
    </source>
</evidence>
<dbReference type="CDD" id="cd00739">
    <property type="entry name" value="DHPS"/>
    <property type="match status" value="1"/>
</dbReference>
<dbReference type="InterPro" id="IPR035907">
    <property type="entry name" value="Hppk_sf"/>
</dbReference>
<evidence type="ECO:0000256" key="15">
    <source>
        <dbReference type="ARBA" id="ARBA00023268"/>
    </source>
</evidence>
<evidence type="ECO:0000256" key="5">
    <source>
        <dbReference type="ARBA" id="ARBA00005051"/>
    </source>
</evidence>
<evidence type="ECO:0000256" key="13">
    <source>
        <dbReference type="ARBA" id="ARBA00022842"/>
    </source>
</evidence>
<dbReference type="GO" id="GO:0004156">
    <property type="term" value="F:dihydropteroate synthase activity"/>
    <property type="evidence" value="ECO:0007669"/>
    <property type="project" value="UniProtKB-EC"/>
</dbReference>
<evidence type="ECO:0000256" key="16">
    <source>
        <dbReference type="SAM" id="MobiDB-lite"/>
    </source>
</evidence>
<evidence type="ECO:0000256" key="14">
    <source>
        <dbReference type="ARBA" id="ARBA00022909"/>
    </source>
</evidence>
<evidence type="ECO:0000313" key="19">
    <source>
        <dbReference type="Proteomes" id="UP001182556"/>
    </source>
</evidence>
<keyword evidence="15" id="KW-0511">Multifunctional enzyme</keyword>
<accession>A0AAD9FP99</accession>
<dbReference type="InterPro" id="IPR000550">
    <property type="entry name" value="Hppk"/>
</dbReference>
<evidence type="ECO:0000256" key="7">
    <source>
        <dbReference type="ARBA" id="ARBA00009951"/>
    </source>
</evidence>
<dbReference type="SMART" id="SM00905">
    <property type="entry name" value="FolB"/>
    <property type="match status" value="1"/>
</dbReference>
<dbReference type="GO" id="GO:0046656">
    <property type="term" value="P:folic acid biosynthetic process"/>
    <property type="evidence" value="ECO:0007669"/>
    <property type="project" value="UniProtKB-KW"/>
</dbReference>
<dbReference type="CDD" id="cd00483">
    <property type="entry name" value="HPPK"/>
    <property type="match status" value="1"/>
</dbReference>
<dbReference type="Pfam" id="PF00809">
    <property type="entry name" value="Pterin_bind"/>
    <property type="match status" value="1"/>
</dbReference>
<comment type="similarity">
    <text evidence="6">In the N-terminal section; belongs to the DHNA family.</text>
</comment>
<dbReference type="GO" id="GO:0004150">
    <property type="term" value="F:dihydroneopterin aldolase activity"/>
    <property type="evidence" value="ECO:0007669"/>
    <property type="project" value="InterPro"/>
</dbReference>
<dbReference type="AlphaFoldDB" id="A0AAD9FP99"/>
<keyword evidence="9" id="KW-0479">Metal-binding</keyword>
<dbReference type="NCBIfam" id="TIGR01496">
    <property type="entry name" value="DHPS"/>
    <property type="match status" value="1"/>
</dbReference>
<dbReference type="PROSITE" id="PS50972">
    <property type="entry name" value="PTERIN_BINDING"/>
    <property type="match status" value="1"/>
</dbReference>
<keyword evidence="19" id="KW-1185">Reference proteome</keyword>
<evidence type="ECO:0000256" key="11">
    <source>
        <dbReference type="ARBA" id="ARBA00022777"/>
    </source>
</evidence>
<dbReference type="PANTHER" id="PTHR20941:SF1">
    <property type="entry name" value="FOLIC ACID SYNTHESIS PROTEIN FOL1"/>
    <property type="match status" value="1"/>
</dbReference>
<dbReference type="EMBL" id="JAODAN010000007">
    <property type="protein sequence ID" value="KAK1923291.1"/>
    <property type="molecule type" value="Genomic_DNA"/>
</dbReference>
<reference evidence="18" key="1">
    <citation type="submission" date="2023-02" db="EMBL/GenBank/DDBJ databases">
        <title>Identification and recombinant expression of a fungal hydrolase from Papiliotrema laurentii that hydrolyzes apple cutin and clears colloidal polyester polyurethane.</title>
        <authorList>
            <consortium name="DOE Joint Genome Institute"/>
            <person name="Roman V.A."/>
            <person name="Bojanowski C."/>
            <person name="Crable B.R."/>
            <person name="Wagner D.N."/>
            <person name="Hung C.S."/>
            <person name="Nadeau L.J."/>
            <person name="Schratz L."/>
            <person name="Haridas S."/>
            <person name="Pangilinan J."/>
            <person name="Lipzen A."/>
            <person name="Na H."/>
            <person name="Yan M."/>
            <person name="Ng V."/>
            <person name="Grigoriev I.V."/>
            <person name="Spatafora J.W."/>
            <person name="Barlow D."/>
            <person name="Biffinger J."/>
            <person name="Kelley-Loughnane N."/>
            <person name="Varaljay V.A."/>
            <person name="Crookes-Goodson W.J."/>
        </authorList>
    </citation>
    <scope>NUCLEOTIDE SEQUENCE</scope>
    <source>
        <strain evidence="18">5307AH</strain>
    </source>
</reference>
<feature type="region of interest" description="Disordered" evidence="16">
    <location>
        <begin position="248"/>
        <end position="271"/>
    </location>
</feature>
<dbReference type="InterPro" id="IPR043133">
    <property type="entry name" value="GTP-CH-I_C/QueF"/>
</dbReference>
<dbReference type="Proteomes" id="UP001182556">
    <property type="component" value="Unassembled WGS sequence"/>
</dbReference>
<keyword evidence="11" id="KW-0418">Kinase</keyword>
<comment type="catalytic activity">
    <reaction evidence="1">
        <text>(7,8-dihydropterin-6-yl)methyl diphosphate + 4-aminobenzoate = 7,8-dihydropteroate + diphosphate</text>
        <dbReference type="Rhea" id="RHEA:19949"/>
        <dbReference type="ChEBI" id="CHEBI:17836"/>
        <dbReference type="ChEBI" id="CHEBI:17839"/>
        <dbReference type="ChEBI" id="CHEBI:33019"/>
        <dbReference type="ChEBI" id="CHEBI:72950"/>
        <dbReference type="EC" id="2.5.1.15"/>
    </reaction>
</comment>
<dbReference type="GO" id="GO:0005524">
    <property type="term" value="F:ATP binding"/>
    <property type="evidence" value="ECO:0007669"/>
    <property type="project" value="UniProtKB-KW"/>
</dbReference>
<dbReference type="Pfam" id="PF01288">
    <property type="entry name" value="HPPK"/>
    <property type="match status" value="1"/>
</dbReference>
<proteinExistence type="inferred from homology"/>
<evidence type="ECO:0000256" key="1">
    <source>
        <dbReference type="ARBA" id="ARBA00000012"/>
    </source>
</evidence>
<comment type="cofactor">
    <cofactor evidence="3">
        <name>Mg(2+)</name>
        <dbReference type="ChEBI" id="CHEBI:18420"/>
    </cofactor>
</comment>
<organism evidence="18 19">
    <name type="scientific">Papiliotrema laurentii</name>
    <name type="common">Cryptococcus laurentii</name>
    <dbReference type="NCBI Taxonomy" id="5418"/>
    <lineage>
        <taxon>Eukaryota</taxon>
        <taxon>Fungi</taxon>
        <taxon>Dikarya</taxon>
        <taxon>Basidiomycota</taxon>
        <taxon>Agaricomycotina</taxon>
        <taxon>Tremellomycetes</taxon>
        <taxon>Tremellales</taxon>
        <taxon>Rhynchogastremaceae</taxon>
        <taxon>Papiliotrema</taxon>
    </lineage>
</organism>
<keyword evidence="8" id="KW-0808">Transferase</keyword>
<evidence type="ECO:0000256" key="8">
    <source>
        <dbReference type="ARBA" id="ARBA00022679"/>
    </source>
</evidence>
<dbReference type="GO" id="GO:0046654">
    <property type="term" value="P:tetrahydrofolate biosynthetic process"/>
    <property type="evidence" value="ECO:0007669"/>
    <property type="project" value="TreeGrafter"/>
</dbReference>
<evidence type="ECO:0000256" key="10">
    <source>
        <dbReference type="ARBA" id="ARBA00022741"/>
    </source>
</evidence>
<dbReference type="GO" id="GO:0016301">
    <property type="term" value="F:kinase activity"/>
    <property type="evidence" value="ECO:0007669"/>
    <property type="project" value="UniProtKB-KW"/>
</dbReference>
<comment type="caution">
    <text evidence="18">The sequence shown here is derived from an EMBL/GenBank/DDBJ whole genome shotgun (WGS) entry which is preliminary data.</text>
</comment>
<feature type="compositionally biased region" description="Low complexity" evidence="16">
    <location>
        <begin position="258"/>
        <end position="271"/>
    </location>
</feature>
<dbReference type="NCBIfam" id="TIGR01498">
    <property type="entry name" value="folK"/>
    <property type="match status" value="1"/>
</dbReference>